<name>A0ABD1T6Y8_9LAMI</name>
<accession>A0ABD1T6Y8</accession>
<feature type="region of interest" description="Disordered" evidence="1">
    <location>
        <begin position="1"/>
        <end position="25"/>
    </location>
</feature>
<gene>
    <name evidence="2" type="ORF">Fot_32126</name>
</gene>
<organism evidence="2 3">
    <name type="scientific">Forsythia ovata</name>
    <dbReference type="NCBI Taxonomy" id="205694"/>
    <lineage>
        <taxon>Eukaryota</taxon>
        <taxon>Viridiplantae</taxon>
        <taxon>Streptophyta</taxon>
        <taxon>Embryophyta</taxon>
        <taxon>Tracheophyta</taxon>
        <taxon>Spermatophyta</taxon>
        <taxon>Magnoliopsida</taxon>
        <taxon>eudicotyledons</taxon>
        <taxon>Gunneridae</taxon>
        <taxon>Pentapetalae</taxon>
        <taxon>asterids</taxon>
        <taxon>lamiids</taxon>
        <taxon>Lamiales</taxon>
        <taxon>Oleaceae</taxon>
        <taxon>Forsythieae</taxon>
        <taxon>Forsythia</taxon>
    </lineage>
</organism>
<keyword evidence="3" id="KW-1185">Reference proteome</keyword>
<feature type="compositionally biased region" description="Basic residues" evidence="1">
    <location>
        <begin position="8"/>
        <end position="23"/>
    </location>
</feature>
<evidence type="ECO:0000256" key="1">
    <source>
        <dbReference type="SAM" id="MobiDB-lite"/>
    </source>
</evidence>
<sequence length="114" mass="13015">MGKATSSGKRKSFARLARATKKKSGPDIISASINNLVSWGRKVEDHRASSFADIPSISECIRIVLSLPRIVRGSQFYFYAVQYMRNQDNRALFDDMDTQEKFGLLQFLYDDSRK</sequence>
<reference evidence="3" key="1">
    <citation type="submission" date="2024-07" db="EMBL/GenBank/DDBJ databases">
        <title>Two chromosome-level genome assemblies of Korean endemic species Abeliophyllum distichum and Forsythia ovata (Oleaceae).</title>
        <authorList>
            <person name="Jang H."/>
        </authorList>
    </citation>
    <scope>NUCLEOTIDE SEQUENCE [LARGE SCALE GENOMIC DNA]</scope>
</reference>
<evidence type="ECO:0000313" key="3">
    <source>
        <dbReference type="Proteomes" id="UP001604277"/>
    </source>
</evidence>
<comment type="caution">
    <text evidence="2">The sequence shown here is derived from an EMBL/GenBank/DDBJ whole genome shotgun (WGS) entry which is preliminary data.</text>
</comment>
<proteinExistence type="predicted"/>
<evidence type="ECO:0000313" key="2">
    <source>
        <dbReference type="EMBL" id="KAL2508479.1"/>
    </source>
</evidence>
<dbReference type="EMBL" id="JBFOLJ010000009">
    <property type="protein sequence ID" value="KAL2508479.1"/>
    <property type="molecule type" value="Genomic_DNA"/>
</dbReference>
<protein>
    <submittedName>
        <fullName evidence="2">Uncharacterized protein</fullName>
    </submittedName>
</protein>
<dbReference type="AlphaFoldDB" id="A0ABD1T6Y8"/>
<dbReference type="Proteomes" id="UP001604277">
    <property type="component" value="Unassembled WGS sequence"/>
</dbReference>